<keyword evidence="3" id="KW-1185">Reference proteome</keyword>
<sequence length="177" mass="19269">MKYTVKRTAVLACAALMIGSVSLAASTPKVQAMGLPNPIVTYDTYESVVKDAGFTPLYLTRDAGFSCYYLSLIGKNTADIGFQRLGQPETTVRVRTMPQKADKSIKDISGIYSVTWKDQVIDGVTVSIAKISDTSYAAHWKVGDYQFSAQATGMSAPEFKALLENSLVDDSAHYFVK</sequence>
<evidence type="ECO:0000313" key="2">
    <source>
        <dbReference type="EMBL" id="MEQ2421664.1"/>
    </source>
</evidence>
<organism evidence="2 3">
    <name type="scientific">Megasphaera intestinihominis</name>
    <dbReference type="NCBI Taxonomy" id="3133159"/>
    <lineage>
        <taxon>Bacteria</taxon>
        <taxon>Bacillati</taxon>
        <taxon>Bacillota</taxon>
        <taxon>Negativicutes</taxon>
        <taxon>Veillonellales</taxon>
        <taxon>Veillonellaceae</taxon>
        <taxon>Megasphaera</taxon>
    </lineage>
</organism>
<evidence type="ECO:0000313" key="3">
    <source>
        <dbReference type="Proteomes" id="UP001433088"/>
    </source>
</evidence>
<accession>A0ABV1CXT3</accession>
<name>A0ABV1CXT3_9FIRM</name>
<keyword evidence="1" id="KW-0732">Signal</keyword>
<dbReference type="EMBL" id="JBBMEU010000010">
    <property type="protein sequence ID" value="MEQ2421664.1"/>
    <property type="molecule type" value="Genomic_DNA"/>
</dbReference>
<proteinExistence type="predicted"/>
<feature type="signal peptide" evidence="1">
    <location>
        <begin position="1"/>
        <end position="24"/>
    </location>
</feature>
<dbReference type="Proteomes" id="UP001433088">
    <property type="component" value="Unassembled WGS sequence"/>
</dbReference>
<evidence type="ECO:0008006" key="4">
    <source>
        <dbReference type="Google" id="ProtNLM"/>
    </source>
</evidence>
<dbReference type="RefSeq" id="WP_292261319.1">
    <property type="nucleotide sequence ID" value="NZ_JBBMEU010000010.1"/>
</dbReference>
<comment type="caution">
    <text evidence="2">The sequence shown here is derived from an EMBL/GenBank/DDBJ whole genome shotgun (WGS) entry which is preliminary data.</text>
</comment>
<feature type="chain" id="PRO_5045531889" description="Tat pathway signal sequence domain protein" evidence="1">
    <location>
        <begin position="25"/>
        <end position="177"/>
    </location>
</feature>
<protein>
    <recommendedName>
        <fullName evidence="4">Tat pathway signal sequence domain protein</fullName>
    </recommendedName>
</protein>
<evidence type="ECO:0000256" key="1">
    <source>
        <dbReference type="SAM" id="SignalP"/>
    </source>
</evidence>
<reference evidence="2 3" key="1">
    <citation type="submission" date="2024-03" db="EMBL/GenBank/DDBJ databases">
        <title>Human intestinal bacterial collection.</title>
        <authorList>
            <person name="Pauvert C."/>
            <person name="Hitch T.C.A."/>
            <person name="Clavel T."/>
        </authorList>
    </citation>
    <scope>NUCLEOTIDE SEQUENCE [LARGE SCALE GENOMIC DNA]</scope>
    <source>
        <strain evidence="2 3">CLA-AA-H81</strain>
    </source>
</reference>
<gene>
    <name evidence="2" type="ORF">WMO23_02795</name>
</gene>